<accession>A0A9D1TML3</accession>
<dbReference type="AlphaFoldDB" id="A0A9D1TML3"/>
<feature type="binding site" evidence="4">
    <location>
        <position position="164"/>
    </location>
    <ligand>
        <name>Zn(2+)</name>
        <dbReference type="ChEBI" id="CHEBI:29105"/>
    </ligand>
</feature>
<dbReference type="EC" id="2.3.1.286" evidence="1"/>
<keyword evidence="3" id="KW-0520">NAD</keyword>
<dbReference type="Pfam" id="PF02146">
    <property type="entry name" value="SIR2"/>
    <property type="match status" value="1"/>
</dbReference>
<dbReference type="GO" id="GO:0070403">
    <property type="term" value="F:NAD+ binding"/>
    <property type="evidence" value="ECO:0007669"/>
    <property type="project" value="InterPro"/>
</dbReference>
<keyword evidence="2" id="KW-0808">Transferase</keyword>
<dbReference type="Gene3D" id="3.30.1600.10">
    <property type="entry name" value="SIR2/SIRT2 'Small Domain"/>
    <property type="match status" value="1"/>
</dbReference>
<evidence type="ECO:0000256" key="2">
    <source>
        <dbReference type="ARBA" id="ARBA00022679"/>
    </source>
</evidence>
<gene>
    <name evidence="6" type="ORF">IAB12_01130</name>
</gene>
<feature type="active site" description="Proton acceptor" evidence="4">
    <location>
        <position position="132"/>
    </location>
</feature>
<reference evidence="6" key="1">
    <citation type="journal article" date="2021" name="PeerJ">
        <title>Extensive microbial diversity within the chicken gut microbiome revealed by metagenomics and culture.</title>
        <authorList>
            <person name="Gilroy R."/>
            <person name="Ravi A."/>
            <person name="Getino M."/>
            <person name="Pursley I."/>
            <person name="Horton D.L."/>
            <person name="Alikhan N.F."/>
            <person name="Baker D."/>
            <person name="Gharbi K."/>
            <person name="Hall N."/>
            <person name="Watson M."/>
            <person name="Adriaenssens E.M."/>
            <person name="Foster-Nyarko E."/>
            <person name="Jarju S."/>
            <person name="Secka A."/>
            <person name="Antonio M."/>
            <person name="Oren A."/>
            <person name="Chaudhuri R.R."/>
            <person name="La Ragione R."/>
            <person name="Hildebrand F."/>
            <person name="Pallen M.J."/>
        </authorList>
    </citation>
    <scope>NUCLEOTIDE SEQUENCE</scope>
    <source>
        <strain evidence="6">Gambia11-129</strain>
    </source>
</reference>
<evidence type="ECO:0000256" key="3">
    <source>
        <dbReference type="ARBA" id="ARBA00023027"/>
    </source>
</evidence>
<evidence type="ECO:0000259" key="5">
    <source>
        <dbReference type="PROSITE" id="PS50305"/>
    </source>
</evidence>
<keyword evidence="4" id="KW-0862">Zinc</keyword>
<sequence>METHSEVKRLSDFDSFLSILEISKRVVVLSGAGVSTLSGIPDFRSSGGLYSKKYGQLSVEEIVSIDFFFSHPDIFYSWASEYWFNIENFEPNIIHRCLKKMEDIGKLSEGIFTQNIDALHERAGSRNVYNLHGSLSRAFCTSCNAFYKYEDIAATVRKGEVPKCSRCGSLIKPDIVFYGEALDMSTLLRAESAFENADLTLVLGSSLIVNPAASLPYISARKGKKIVIVNRDDTYLDSYSCLRFRDLESFFVQLDEHLRNN</sequence>
<feature type="binding site" evidence="4">
    <location>
        <position position="167"/>
    </location>
    <ligand>
        <name>Zn(2+)</name>
        <dbReference type="ChEBI" id="CHEBI:29105"/>
    </ligand>
</feature>
<dbReference type="PANTHER" id="PTHR11085">
    <property type="entry name" value="NAD-DEPENDENT PROTEIN DEACYLASE SIRTUIN-5, MITOCHONDRIAL-RELATED"/>
    <property type="match status" value="1"/>
</dbReference>
<keyword evidence="4" id="KW-0479">Metal-binding</keyword>
<evidence type="ECO:0000256" key="4">
    <source>
        <dbReference type="PROSITE-ProRule" id="PRU00236"/>
    </source>
</evidence>
<feature type="binding site" evidence="4">
    <location>
        <position position="140"/>
    </location>
    <ligand>
        <name>Zn(2+)</name>
        <dbReference type="ChEBI" id="CHEBI:29105"/>
    </ligand>
</feature>
<dbReference type="PANTHER" id="PTHR11085:SF4">
    <property type="entry name" value="NAD-DEPENDENT PROTEIN DEACYLASE"/>
    <property type="match status" value="1"/>
</dbReference>
<dbReference type="PROSITE" id="PS50305">
    <property type="entry name" value="SIRTUIN"/>
    <property type="match status" value="1"/>
</dbReference>
<dbReference type="SUPFAM" id="SSF52467">
    <property type="entry name" value="DHS-like NAD/FAD-binding domain"/>
    <property type="match status" value="1"/>
</dbReference>
<dbReference type="InterPro" id="IPR026591">
    <property type="entry name" value="Sirtuin_cat_small_dom_sf"/>
</dbReference>
<evidence type="ECO:0000256" key="1">
    <source>
        <dbReference type="ARBA" id="ARBA00012928"/>
    </source>
</evidence>
<dbReference type="EMBL" id="DXHU01000005">
    <property type="protein sequence ID" value="HIV98368.1"/>
    <property type="molecule type" value="Genomic_DNA"/>
</dbReference>
<dbReference type="InterPro" id="IPR026590">
    <property type="entry name" value="Ssirtuin_cat_dom"/>
</dbReference>
<dbReference type="InterPro" id="IPR050134">
    <property type="entry name" value="NAD-dep_sirtuin_deacylases"/>
</dbReference>
<evidence type="ECO:0000313" key="7">
    <source>
        <dbReference type="Proteomes" id="UP000823936"/>
    </source>
</evidence>
<name>A0A9D1TML3_9SPIO</name>
<organism evidence="6 7">
    <name type="scientific">Candidatus Ornithospirochaeta avicola</name>
    <dbReference type="NCBI Taxonomy" id="2840896"/>
    <lineage>
        <taxon>Bacteria</taxon>
        <taxon>Pseudomonadati</taxon>
        <taxon>Spirochaetota</taxon>
        <taxon>Spirochaetia</taxon>
        <taxon>Spirochaetales</taxon>
        <taxon>Spirochaetaceae</taxon>
        <taxon>Spirochaetaceae incertae sedis</taxon>
        <taxon>Candidatus Ornithospirochaeta</taxon>
    </lineage>
</organism>
<dbReference type="GO" id="GO:0017136">
    <property type="term" value="F:histone deacetylase activity, NAD-dependent"/>
    <property type="evidence" value="ECO:0007669"/>
    <property type="project" value="TreeGrafter"/>
</dbReference>
<dbReference type="Gene3D" id="3.40.50.1220">
    <property type="entry name" value="TPP-binding domain"/>
    <property type="match status" value="1"/>
</dbReference>
<dbReference type="CDD" id="cd01407">
    <property type="entry name" value="SIR2-fam"/>
    <property type="match status" value="1"/>
</dbReference>
<dbReference type="Proteomes" id="UP000823936">
    <property type="component" value="Unassembled WGS sequence"/>
</dbReference>
<reference evidence="6" key="2">
    <citation type="submission" date="2021-04" db="EMBL/GenBank/DDBJ databases">
        <authorList>
            <person name="Gilroy R."/>
        </authorList>
    </citation>
    <scope>NUCLEOTIDE SEQUENCE</scope>
    <source>
        <strain evidence="6">Gambia11-129</strain>
    </source>
</reference>
<feature type="binding site" evidence="4">
    <location>
        <position position="143"/>
    </location>
    <ligand>
        <name>Zn(2+)</name>
        <dbReference type="ChEBI" id="CHEBI:29105"/>
    </ligand>
</feature>
<proteinExistence type="predicted"/>
<dbReference type="InterPro" id="IPR029035">
    <property type="entry name" value="DHS-like_NAD/FAD-binding_dom"/>
</dbReference>
<evidence type="ECO:0000313" key="6">
    <source>
        <dbReference type="EMBL" id="HIV98368.1"/>
    </source>
</evidence>
<dbReference type="NCBIfam" id="NF001752">
    <property type="entry name" value="PRK00481.1-1"/>
    <property type="match status" value="1"/>
</dbReference>
<protein>
    <recommendedName>
        <fullName evidence="1">protein acetyllysine N-acetyltransferase</fullName>
        <ecNumber evidence="1">2.3.1.286</ecNumber>
    </recommendedName>
</protein>
<dbReference type="GO" id="GO:0046872">
    <property type="term" value="F:metal ion binding"/>
    <property type="evidence" value="ECO:0007669"/>
    <property type="project" value="UniProtKB-KW"/>
</dbReference>
<feature type="domain" description="Deacetylase sirtuin-type" evidence="5">
    <location>
        <begin position="3"/>
        <end position="261"/>
    </location>
</feature>
<comment type="caution">
    <text evidence="6">The sequence shown here is derived from an EMBL/GenBank/DDBJ whole genome shotgun (WGS) entry which is preliminary data.</text>
</comment>
<dbReference type="InterPro" id="IPR003000">
    <property type="entry name" value="Sirtuin"/>
</dbReference>